<gene>
    <name evidence="1" type="ordered locus">CTO_0334</name>
</gene>
<dbReference type="Proteomes" id="UP000009287">
    <property type="component" value="Chromosome"/>
</dbReference>
<dbReference type="AlphaFoldDB" id="G4NMF9"/>
<dbReference type="KEGG" id="cra:CTO_0334"/>
<proteinExistence type="predicted"/>
<evidence type="ECO:0008006" key="3">
    <source>
        <dbReference type="Google" id="ProtNLM"/>
    </source>
</evidence>
<evidence type="ECO:0000313" key="1">
    <source>
        <dbReference type="EMBL" id="AEP35153.1"/>
    </source>
</evidence>
<protein>
    <recommendedName>
        <fullName evidence="3">Ferredoxin</fullName>
    </recommendedName>
</protein>
<dbReference type="EMBL" id="CP002401">
    <property type="protein sequence ID" value="AEP35153.1"/>
    <property type="molecule type" value="Genomic_DNA"/>
</dbReference>
<organism evidence="1 2">
    <name type="scientific">Chlamydia trachomatis serovar A (strain A2497)</name>
    <dbReference type="NCBI Taxonomy" id="580047"/>
    <lineage>
        <taxon>Bacteria</taxon>
        <taxon>Pseudomonadati</taxon>
        <taxon>Chlamydiota</taxon>
        <taxon>Chlamydiia</taxon>
        <taxon>Chlamydiales</taxon>
        <taxon>Chlamydiaceae</taxon>
        <taxon>Chlamydia/Chlamydophila group</taxon>
        <taxon>Chlamydia</taxon>
    </lineage>
</organism>
<reference evidence="1 2" key="1">
    <citation type="journal article" date="2011" name="J. Exp. Med.">
        <title>A live-attenuated chlamydial vaccine protects against trachoma in nonhuman primates.</title>
        <authorList>
            <person name="Kari L."/>
            <person name="Whitmire W.M."/>
            <person name="Olivares-Zavaleta N."/>
            <person name="Goheen M.M."/>
            <person name="Taylor L.D."/>
            <person name="Carlson J.H."/>
            <person name="Sturdevant G.L."/>
            <person name="Lu C."/>
            <person name="Bakios L.E."/>
            <person name="Randall L.B."/>
            <person name="Parnell M.J."/>
            <person name="Zhong G."/>
            <person name="Caldwell H.D."/>
        </authorList>
    </citation>
    <scope>NUCLEOTIDE SEQUENCE [LARGE SCALE GENOMIC DNA]</scope>
    <source>
        <strain evidence="1 2">A2497</strain>
    </source>
</reference>
<name>G4NMF9_CHLT4</name>
<sequence>MLNKKDVMEKKKQALCFSCPYCCDGNVAFSVIDLENCLACDCCEASFMFDAEMCDAIRRFSALCLRIYEAKALLGEAAVSVSVQGQSIDVPFQLLFSRFPVFLNLNLAGKLVRVRFMFDSLRGEVLYHRG</sequence>
<dbReference type="PATRIC" id="fig|580047.4.peg.343"/>
<accession>G4NMF9</accession>
<evidence type="ECO:0000313" key="2">
    <source>
        <dbReference type="Proteomes" id="UP000009287"/>
    </source>
</evidence>